<name>A5IZY8_9BBAC</name>
<gene>
    <name evidence="1" type="primary">orf136</name>
    <name evidence="1" type="ORF">SlGVgp136</name>
</gene>
<keyword evidence="2" id="KW-1185">Reference proteome</keyword>
<dbReference type="RefSeq" id="YP_001257087.1">
    <property type="nucleotide sequence ID" value="NC_009503.1"/>
</dbReference>
<sequence length="256" mass="30400">MSYLNVVPQEVYDNICKFLNIEDYMCLFEAVKREMYRPSLMHIMVSERDLVEDYPDFMKRYNYANNVMRISIDFDAALLEPLPCTNDSCLCDHFKCLSAYSEASDKYCGCCKDMIQFVDYAKDAFSGMIRYGGCVIFYNVLHQTFNSNPLYVLQNYFNYVRFDEDSNSCLDKIIRRGMFKQILNYTEWNKELIDDRIAYYFIDDKVKLNMEVNVYTSSMTDENDLFEMIRNLVKPCNTTVWDYLVLPSVYKYKPLC</sequence>
<dbReference type="Proteomes" id="UP000202782">
    <property type="component" value="Segment"/>
</dbReference>
<reference evidence="1 2" key="1">
    <citation type="journal article" date="2008" name="J. Microbiol.">
        <title>Molecular and phylogenetic characterization of Spodoptera litura granulovirus.</title>
        <authorList>
            <person name="Wang Y."/>
            <person name="Choi J.Y."/>
            <person name="Roh J.Y."/>
            <person name="Woo S.D."/>
            <person name="Jin B.R."/>
            <person name="Je Y.H."/>
        </authorList>
    </citation>
    <scope>NUCLEOTIDE SEQUENCE [LARGE SCALE GENOMIC DNA]</scope>
    <source>
        <strain evidence="1">SlGV-K1</strain>
    </source>
</reference>
<proteinExistence type="predicted"/>
<evidence type="ECO:0008006" key="3">
    <source>
        <dbReference type="Google" id="ProtNLM"/>
    </source>
</evidence>
<dbReference type="KEGG" id="vg:5184156"/>
<evidence type="ECO:0000313" key="2">
    <source>
        <dbReference type="Proteomes" id="UP000202782"/>
    </source>
</evidence>
<evidence type="ECO:0000313" key="1">
    <source>
        <dbReference type="EMBL" id="ABQ52079.1"/>
    </source>
</evidence>
<dbReference type="GeneID" id="5184156"/>
<protein>
    <recommendedName>
        <fullName evidence="3">F-box domain-containing protein</fullName>
    </recommendedName>
</protein>
<accession>A5IZY8</accession>
<dbReference type="EMBL" id="DQ288858">
    <property type="protein sequence ID" value="ABQ52079.1"/>
    <property type="molecule type" value="Genomic_DNA"/>
</dbReference>
<organism evidence="1 2">
    <name type="scientific">Spodoptera litura granulovirus</name>
    <dbReference type="NCBI Taxonomy" id="359919"/>
    <lineage>
        <taxon>Viruses</taxon>
        <taxon>Viruses incertae sedis</taxon>
        <taxon>Naldaviricetes</taxon>
        <taxon>Lefavirales</taxon>
        <taxon>Baculoviridae</taxon>
        <taxon>Betabaculovirus</taxon>
        <taxon>Betabaculovirus spliturae</taxon>
    </lineage>
</organism>